<sequence>MAKRSPAFQWVTLLICSLVLSLVMLHFHFPAALLLGPMVIGVVMSLSGATIRINNRFFIASQAIIGCMIAQNLSSSILVSLAANWPIVLFVLFSTLFASGLSGWLLVRFSDLPGSTGAWGSSPGGAAAMVAMSEEFGADVRLVAFMQYLRVLFVAGSAALIVRLALGSEAQAVVQELIWFPSLDWNFAATIALAVIAGWLGRRLRIPSGTMLLPMLVGAVFHAGDVFVIQLPEWLLAMAYAFIGWSVGLRFNRAVFMLALKTLPQIVISILALMSLCALMALLLTKILGMDFLTAYLATSPGGLDTVAIIAAGSGVDMSFVMAMQTLRLFSILMTGPAMARFISRRAPRKPKPLA</sequence>
<dbReference type="Pfam" id="PF05145">
    <property type="entry name" value="AbrB"/>
    <property type="match status" value="1"/>
</dbReference>
<feature type="transmembrane region" description="Helical" evidence="1">
    <location>
        <begin position="148"/>
        <end position="166"/>
    </location>
</feature>
<feature type="transmembrane region" description="Helical" evidence="1">
    <location>
        <begin position="234"/>
        <end position="251"/>
    </location>
</feature>
<feature type="transmembrane region" description="Helical" evidence="1">
    <location>
        <begin position="31"/>
        <end position="51"/>
    </location>
</feature>
<organism evidence="2 4">
    <name type="scientific">Budvicia aquatica</name>
    <dbReference type="NCBI Taxonomy" id="82979"/>
    <lineage>
        <taxon>Bacteria</taxon>
        <taxon>Pseudomonadati</taxon>
        <taxon>Pseudomonadota</taxon>
        <taxon>Gammaproteobacteria</taxon>
        <taxon>Enterobacterales</taxon>
        <taxon>Budviciaceae</taxon>
        <taxon>Budvicia</taxon>
    </lineage>
</organism>
<dbReference type="NCBIfam" id="TIGR03082">
    <property type="entry name" value="Gneg_AbrB_dup"/>
    <property type="match status" value="2"/>
</dbReference>
<dbReference type="RefSeq" id="WP_029095482.1">
    <property type="nucleotide sequence ID" value="NZ_BRLG01000031.1"/>
</dbReference>
<keyword evidence="1" id="KW-0812">Transmembrane</keyword>
<dbReference type="Proteomes" id="UP000224974">
    <property type="component" value="Unassembled WGS sequence"/>
</dbReference>
<dbReference type="AlphaFoldDB" id="A0A2C6DHX3"/>
<dbReference type="PANTHER" id="PTHR38457">
    <property type="entry name" value="REGULATOR ABRB-RELATED"/>
    <property type="match status" value="1"/>
</dbReference>
<feature type="transmembrane region" description="Helical" evidence="1">
    <location>
        <begin position="212"/>
        <end position="228"/>
    </location>
</feature>
<evidence type="ECO:0000313" key="4">
    <source>
        <dbReference type="Proteomes" id="UP000224974"/>
    </source>
</evidence>
<evidence type="ECO:0000313" key="2">
    <source>
        <dbReference type="EMBL" id="PHI28364.1"/>
    </source>
</evidence>
<evidence type="ECO:0000256" key="1">
    <source>
        <dbReference type="SAM" id="Phobius"/>
    </source>
</evidence>
<dbReference type="PIRSF" id="PIRSF038991">
    <property type="entry name" value="Protein_AbrB"/>
    <property type="match status" value="1"/>
</dbReference>
<evidence type="ECO:0000313" key="5">
    <source>
        <dbReference type="Proteomes" id="UP000373449"/>
    </source>
</evidence>
<dbReference type="EMBL" id="PDDX01000001">
    <property type="protein sequence ID" value="PHI28364.1"/>
    <property type="molecule type" value="Genomic_DNA"/>
</dbReference>
<feature type="transmembrane region" description="Helical" evidence="1">
    <location>
        <begin position="87"/>
        <end position="107"/>
    </location>
</feature>
<gene>
    <name evidence="2" type="ORF">CRN84_02940</name>
    <name evidence="3" type="ORF">NCTC12282_01166</name>
</gene>
<reference evidence="3 5" key="3">
    <citation type="submission" date="2019-03" db="EMBL/GenBank/DDBJ databases">
        <authorList>
            <consortium name="Pathogen Informatics"/>
        </authorList>
    </citation>
    <scope>NUCLEOTIDE SEQUENCE [LARGE SCALE GENOMIC DNA]</scope>
    <source>
        <strain evidence="3 5">NCTC12282</strain>
    </source>
</reference>
<accession>A0A2C6DHX3</accession>
<keyword evidence="4" id="KW-1185">Reference proteome</keyword>
<feature type="transmembrane region" description="Helical" evidence="1">
    <location>
        <begin position="63"/>
        <end position="81"/>
    </location>
</feature>
<dbReference type="InterPro" id="IPR017516">
    <property type="entry name" value="AbrB_dup"/>
</dbReference>
<keyword evidence="3" id="KW-0503">Monooxygenase</keyword>
<dbReference type="EMBL" id="CAADJA010000002">
    <property type="protein sequence ID" value="VFS46271.1"/>
    <property type="molecule type" value="Genomic_DNA"/>
</dbReference>
<dbReference type="GO" id="GO:0010468">
    <property type="term" value="P:regulation of gene expression"/>
    <property type="evidence" value="ECO:0007669"/>
    <property type="project" value="InterPro"/>
</dbReference>
<reference evidence="4" key="2">
    <citation type="submission" date="2017-09" db="EMBL/GenBank/DDBJ databases">
        <title>FDA dAtabase for Regulatory Grade micrObial Sequences (FDA-ARGOS): Supporting development and validation of Infectious Disease Dx tests.</title>
        <authorList>
            <person name="Minogue T."/>
            <person name="Wolcott M."/>
            <person name="Wasieloski L."/>
            <person name="Aguilar W."/>
            <person name="Moore D."/>
            <person name="Tallon L."/>
            <person name="Sadzewicz L."/>
            <person name="Ott S."/>
            <person name="Zhao X."/>
            <person name="Nagaraj S."/>
            <person name="Vavikolanu K."/>
            <person name="Aluvathingal J."/>
            <person name="Nadendla S."/>
            <person name="Sichtig H."/>
        </authorList>
    </citation>
    <scope>NUCLEOTIDE SEQUENCE [LARGE SCALE GENOMIC DNA]</scope>
    <source>
        <strain evidence="4">FDAARGOS_387</strain>
    </source>
</reference>
<dbReference type="GO" id="GO:0016020">
    <property type="term" value="C:membrane"/>
    <property type="evidence" value="ECO:0007669"/>
    <property type="project" value="InterPro"/>
</dbReference>
<dbReference type="Proteomes" id="UP000373449">
    <property type="component" value="Unassembled WGS sequence"/>
</dbReference>
<name>A0A2C6DHX3_9GAMM</name>
<dbReference type="InterPro" id="IPR007820">
    <property type="entry name" value="AbrB_fam"/>
</dbReference>
<feature type="transmembrane region" description="Helical" evidence="1">
    <location>
        <begin position="7"/>
        <end position="25"/>
    </location>
</feature>
<reference evidence="2" key="1">
    <citation type="submission" date="2017-09" db="EMBL/GenBank/DDBJ databases">
        <title>FDA dAtabase for Regulatory Grade micrObial Sequences (FDA-ARGOS): Supporting development and validation of Infectious Disease Dx tests.</title>
        <authorList>
            <person name="Minogue T."/>
            <person name="Wolcott M."/>
            <person name="Wasieloski L."/>
            <person name="Aguilar W."/>
            <person name="Moore D."/>
            <person name="Tallon L.J."/>
            <person name="Sadzewicz L."/>
            <person name="Ott S."/>
            <person name="Zhao X."/>
            <person name="Nagaraj S."/>
            <person name="Vavikolanu K."/>
            <person name="Aluvathingal J."/>
            <person name="Nadendla S."/>
            <person name="Sichtig H."/>
        </authorList>
    </citation>
    <scope>NUCLEOTIDE SEQUENCE</scope>
    <source>
        <strain evidence="2">FDAARGOS_387</strain>
    </source>
</reference>
<dbReference type="GO" id="GO:0004497">
    <property type="term" value="F:monooxygenase activity"/>
    <property type="evidence" value="ECO:0007669"/>
    <property type="project" value="UniProtKB-KW"/>
</dbReference>
<keyword evidence="1" id="KW-1133">Transmembrane helix</keyword>
<proteinExistence type="predicted"/>
<feature type="transmembrane region" description="Helical" evidence="1">
    <location>
        <begin position="178"/>
        <end position="200"/>
    </location>
</feature>
<keyword evidence="3" id="KW-0560">Oxidoreductase</keyword>
<evidence type="ECO:0000313" key="3">
    <source>
        <dbReference type="EMBL" id="VFS46271.1"/>
    </source>
</evidence>
<dbReference type="STRING" id="1111728.GCA_000427805_03142"/>
<protein>
    <submittedName>
        <fullName evidence="2">AbrB family transcriptional regulator</fullName>
    </submittedName>
    <submittedName>
        <fullName evidence="3">Ammonia monooxygenase</fullName>
    </submittedName>
</protein>
<dbReference type="OrthoDB" id="9809910at2"/>
<keyword evidence="1" id="KW-0472">Membrane</keyword>
<feature type="transmembrane region" description="Helical" evidence="1">
    <location>
        <begin position="263"/>
        <end position="284"/>
    </location>
</feature>
<dbReference type="PANTHER" id="PTHR38457:SF1">
    <property type="entry name" value="REGULATOR ABRB-RELATED"/>
    <property type="match status" value="1"/>
</dbReference>